<dbReference type="EMBL" id="CAOQHR010000008">
    <property type="protein sequence ID" value="CAI6338706.1"/>
    <property type="molecule type" value="Genomic_DNA"/>
</dbReference>
<reference evidence="1" key="1">
    <citation type="submission" date="2023-01" db="EMBL/GenBank/DDBJ databases">
        <authorList>
            <person name="Van Ghelder C."/>
            <person name="Rancurel C."/>
        </authorList>
    </citation>
    <scope>NUCLEOTIDE SEQUENCE</scope>
    <source>
        <strain evidence="1">CNCM I-4278</strain>
    </source>
</reference>
<dbReference type="Proteomes" id="UP001152607">
    <property type="component" value="Unassembled WGS sequence"/>
</dbReference>
<name>A0A9W4XV04_9PLEO</name>
<accession>A0A9W4XV04</accession>
<dbReference type="AlphaFoldDB" id="A0A9W4XV04"/>
<evidence type="ECO:0000313" key="1">
    <source>
        <dbReference type="EMBL" id="CAI6338706.1"/>
    </source>
</evidence>
<sequence length="145" mass="16376">MYVTWVIESLKPLTGIREVPVANCNNRDFCSASQLRMHCKVTISAVVSVLLPVVNIDIRDTTDQKLQLSLVEHIDQLWRNQFVEAGKESVELFLDPFLDAPFGYKTVVVREMMTISGALPPLTRRIPSCSRLSPRSPHHPVSAQY</sequence>
<comment type="caution">
    <text evidence="1">The sequence shown here is derived from an EMBL/GenBank/DDBJ whole genome shotgun (WGS) entry which is preliminary data.</text>
</comment>
<gene>
    <name evidence="1" type="ORF">PDIGIT_LOCUS11839</name>
</gene>
<evidence type="ECO:0000313" key="2">
    <source>
        <dbReference type="Proteomes" id="UP001152607"/>
    </source>
</evidence>
<keyword evidence="2" id="KW-1185">Reference proteome</keyword>
<organism evidence="1 2">
    <name type="scientific">Periconia digitata</name>
    <dbReference type="NCBI Taxonomy" id="1303443"/>
    <lineage>
        <taxon>Eukaryota</taxon>
        <taxon>Fungi</taxon>
        <taxon>Dikarya</taxon>
        <taxon>Ascomycota</taxon>
        <taxon>Pezizomycotina</taxon>
        <taxon>Dothideomycetes</taxon>
        <taxon>Pleosporomycetidae</taxon>
        <taxon>Pleosporales</taxon>
        <taxon>Massarineae</taxon>
        <taxon>Periconiaceae</taxon>
        <taxon>Periconia</taxon>
    </lineage>
</organism>
<protein>
    <submittedName>
        <fullName evidence="1">Uncharacterized protein</fullName>
    </submittedName>
</protein>
<proteinExistence type="predicted"/>